<dbReference type="InterPro" id="IPR029044">
    <property type="entry name" value="Nucleotide-diphossugar_trans"/>
</dbReference>
<dbReference type="Pfam" id="PF13692">
    <property type="entry name" value="Glyco_trans_1_4"/>
    <property type="match status" value="1"/>
</dbReference>
<dbReference type="SUPFAM" id="SSF53756">
    <property type="entry name" value="UDP-Glycosyltransferase/glycogen phosphorylase"/>
    <property type="match status" value="1"/>
</dbReference>
<accession>A0A4S4FKE5</accession>
<protein>
    <submittedName>
        <fullName evidence="1">Glycosyltransferase</fullName>
    </submittedName>
</protein>
<keyword evidence="2" id="KW-1185">Reference proteome</keyword>
<name>A0A4S4FKE5_9MICO</name>
<evidence type="ECO:0000313" key="1">
    <source>
        <dbReference type="EMBL" id="THG30819.1"/>
    </source>
</evidence>
<dbReference type="EMBL" id="SSSM01000004">
    <property type="protein sequence ID" value="THG30819.1"/>
    <property type="molecule type" value="Genomic_DNA"/>
</dbReference>
<dbReference type="CDD" id="cd03801">
    <property type="entry name" value="GT4_PimA-like"/>
    <property type="match status" value="1"/>
</dbReference>
<keyword evidence="1" id="KW-0808">Transferase</keyword>
<organism evidence="1 2">
    <name type="scientific">Naasia lichenicola</name>
    <dbReference type="NCBI Taxonomy" id="2565933"/>
    <lineage>
        <taxon>Bacteria</taxon>
        <taxon>Bacillati</taxon>
        <taxon>Actinomycetota</taxon>
        <taxon>Actinomycetes</taxon>
        <taxon>Micrococcales</taxon>
        <taxon>Microbacteriaceae</taxon>
        <taxon>Naasia</taxon>
    </lineage>
</organism>
<comment type="caution">
    <text evidence="1">The sequence shown here is derived from an EMBL/GenBank/DDBJ whole genome shotgun (WGS) entry which is preliminary data.</text>
</comment>
<evidence type="ECO:0000313" key="2">
    <source>
        <dbReference type="Proteomes" id="UP000309133"/>
    </source>
</evidence>
<dbReference type="Proteomes" id="UP000309133">
    <property type="component" value="Unassembled WGS sequence"/>
</dbReference>
<dbReference type="SUPFAM" id="SSF53448">
    <property type="entry name" value="Nucleotide-diphospho-sugar transferases"/>
    <property type="match status" value="1"/>
</dbReference>
<dbReference type="AlphaFoldDB" id="A0A4S4FKE5"/>
<dbReference type="Gene3D" id="3.40.50.2000">
    <property type="entry name" value="Glycogen Phosphorylase B"/>
    <property type="match status" value="1"/>
</dbReference>
<dbReference type="GO" id="GO:0016740">
    <property type="term" value="F:transferase activity"/>
    <property type="evidence" value="ECO:0007669"/>
    <property type="project" value="UniProtKB-KW"/>
</dbReference>
<dbReference type="PANTHER" id="PTHR12526">
    <property type="entry name" value="GLYCOSYLTRANSFERASE"/>
    <property type="match status" value="1"/>
</dbReference>
<proteinExistence type="predicted"/>
<gene>
    <name evidence="1" type="ORF">E6C64_09280</name>
</gene>
<reference evidence="1 2" key="1">
    <citation type="submission" date="2019-04" db="EMBL/GenBank/DDBJ databases">
        <authorList>
            <person name="Jiang L."/>
        </authorList>
    </citation>
    <scope>NUCLEOTIDE SEQUENCE [LARGE SCALE GENOMIC DNA]</scope>
    <source>
        <strain evidence="1 2">YIM 131853</strain>
    </source>
</reference>
<sequence length="701" mass="76303">MSESLEREPDLTIVVSAGAAGRSVLPTVRSIGESRLGASLEILVAVATADAAAMRRLMDEAQLTGVRVVEGGPSRGEQRRAALAVSSARIVAMIDGGDLIGAGWLAAAADTVRGAAVPVMAHPEVAVTFGRRSGWWTQPSHEDGVRLLPVAGGWACAAVARRDTWEQVAATSADDEVLDHAWHGAAVDLGVRHVLIPETLVFQRVWTDHAPWAWHPVPLPALACLSDSGGRAEVPPRAQAPSAAAAVLSRIPMGRRVGRAVSAMQRAVRSDTGRDPFPEWCRQAWSGANTLEPLVPYPRPDVSEWYERPEADRAERDATAEAYWWALAGLGGSVDYLYFAPWLRTGGGDAVLRQYVRTVRRVSPASTVGVVTTEPVESSMLAALPAEVRRLELREALDAGVHRDRFVETIVPALMVQLRPKVIHAFNSTVAFDVLERLGDRMAVESGLFLTTFAIDRSDDGERLSVLFLRRPGFLDPISAVLVDSEHFVETAVRQLGYARDRFVVQRSVVDVGPMRAARPSDGPLRVFWAGRFDLPKRLDVLAGVASTVRARRLPIQLHFYGVEVMGDPALTTTLRRLDEAGAIRHPPFGDFADLPFEDLDVYLLTSEWEGVPLTVLEAMSHGVPVVAPMVGGVGEVLDETTGFPVQRFDDVDAYVARLLEISADPEQAGLRAHVARKRIESEFSTAAFERRLREVKGYLS</sequence>